<dbReference type="Proteomes" id="UP001189429">
    <property type="component" value="Unassembled WGS sequence"/>
</dbReference>
<feature type="region of interest" description="Disordered" evidence="1">
    <location>
        <begin position="211"/>
        <end position="235"/>
    </location>
</feature>
<comment type="caution">
    <text evidence="2">The sequence shown here is derived from an EMBL/GenBank/DDBJ whole genome shotgun (WGS) entry which is preliminary data.</text>
</comment>
<accession>A0ABN9V4C4</accession>
<feature type="region of interest" description="Disordered" evidence="1">
    <location>
        <begin position="833"/>
        <end position="875"/>
    </location>
</feature>
<gene>
    <name evidence="2" type="ORF">PCOR1329_LOCUS54333</name>
</gene>
<feature type="compositionally biased region" description="Basic and acidic residues" evidence="1">
    <location>
        <begin position="748"/>
        <end position="758"/>
    </location>
</feature>
<dbReference type="Gene3D" id="2.170.270.10">
    <property type="entry name" value="SET domain"/>
    <property type="match status" value="1"/>
</dbReference>
<evidence type="ECO:0000313" key="2">
    <source>
        <dbReference type="EMBL" id="CAK0867380.1"/>
    </source>
</evidence>
<organism evidence="2 3">
    <name type="scientific">Prorocentrum cordatum</name>
    <dbReference type="NCBI Taxonomy" id="2364126"/>
    <lineage>
        <taxon>Eukaryota</taxon>
        <taxon>Sar</taxon>
        <taxon>Alveolata</taxon>
        <taxon>Dinophyceae</taxon>
        <taxon>Prorocentrales</taxon>
        <taxon>Prorocentraceae</taxon>
        <taxon>Prorocentrum</taxon>
    </lineage>
</organism>
<keyword evidence="3" id="KW-1185">Reference proteome</keyword>
<dbReference type="EMBL" id="CAUYUJ010016637">
    <property type="protein sequence ID" value="CAK0867380.1"/>
    <property type="molecule type" value="Genomic_DNA"/>
</dbReference>
<evidence type="ECO:0000313" key="3">
    <source>
        <dbReference type="Proteomes" id="UP001189429"/>
    </source>
</evidence>
<feature type="region of interest" description="Disordered" evidence="1">
    <location>
        <begin position="748"/>
        <end position="793"/>
    </location>
</feature>
<sequence length="875" mass="92185">MPLPLCATSLSPAEPTCRSTRLASLPMLGPLCAMDFSPAEPTRRSTRPANESFSGGSPCRFCRRPRFPSPRRARSCQSAFAPAAPSSAAGAHVGLDIAVSKIEASGRGVFSRGALHQGALVEVCPVLTLQKDDVALGSEALNYFFQGPDGDVLLCVLGFGMMYNHASGHLANLSYSIRRVAPLPGEESGAGLCVALTAARPVAAGAARGEAGRLASGAPPPSAGEAGGGVTGDGRQAERKLGSWANFVDKTSCVKCHLPKAVTFCGKVDSEATPSGNVNSATDLKKKLGQVDEQIRTAAAAAAELGEKVGKLETDMVQFVKFQKQQRVGEATAAAEAGKRAAAQAALIPADAAKRAQSRADERFYVKMEDMGSLREHAQRMGFPVDARGDRGGAQEAAKHCAAVIGYMRTRKIRNRGPQQIVAVQERHVVEGRLGEAQAAALDLGRRGVWSAAAPLGVDKGPRGGVAALAFGRAPSTAPPGSTGPALEPGRAVACHVHATVHGGLVVVAIYPRAGVGLSAENLGTLCKVVKFTEAITSWVWIGHGRLPDGPRRPGDRRATASGCRSCPYSTATQKTVKAEYQTGAQVSALVGPEPLAWTPPPEQFAVARDLALWRAGDELMGRCDVVDEKEQRSGVNVFQRGDPPALVKRVAAEGQRNLTTDGADEPIFGPPPPLVQENGLLDAMRAVALLRWHIPPRASAEALGGARPVNLLGHMTMKEVNTYLPFLLRCGAFSSTQQEYQWPLQQDAKDDAVREPEPPEPGAPKDGPSCRRLARASTQDGLPGTLPRGRQPTPHRILVFCAGPSNERARPLIQGLQDAGVTVEVRSDEDVARMSQARRSPLVRGPRAAHGQLPRGTVEALKPSRGEELATGDV</sequence>
<evidence type="ECO:0000256" key="1">
    <source>
        <dbReference type="SAM" id="MobiDB-lite"/>
    </source>
</evidence>
<protein>
    <submittedName>
        <fullName evidence="2">Uncharacterized protein</fullName>
    </submittedName>
</protein>
<dbReference type="InterPro" id="IPR046341">
    <property type="entry name" value="SET_dom_sf"/>
</dbReference>
<reference evidence="2" key="1">
    <citation type="submission" date="2023-10" db="EMBL/GenBank/DDBJ databases">
        <authorList>
            <person name="Chen Y."/>
            <person name="Shah S."/>
            <person name="Dougan E. K."/>
            <person name="Thang M."/>
            <person name="Chan C."/>
        </authorList>
    </citation>
    <scope>NUCLEOTIDE SEQUENCE [LARGE SCALE GENOMIC DNA]</scope>
</reference>
<name>A0ABN9V4C4_9DINO</name>
<proteinExistence type="predicted"/>